<feature type="domain" description="Ketopantoate reductase N-terminal" evidence="4">
    <location>
        <begin position="372"/>
        <end position="535"/>
    </location>
</feature>
<keyword evidence="2" id="KW-0560">Oxidoreductase</keyword>
<evidence type="ECO:0000313" key="6">
    <source>
        <dbReference type="EMBL" id="CAI4217823.1"/>
    </source>
</evidence>
<feature type="transmembrane region" description="Helical" evidence="3">
    <location>
        <begin position="83"/>
        <end position="109"/>
    </location>
</feature>
<comment type="caution">
    <text evidence="6">The sequence shown here is derived from an EMBL/GenBank/DDBJ whole genome shotgun (WGS) entry which is preliminary data.</text>
</comment>
<reference evidence="6" key="1">
    <citation type="submission" date="2022-11" db="EMBL/GenBank/DDBJ databases">
        <authorList>
            <person name="Scott C."/>
            <person name="Bruce N."/>
        </authorList>
    </citation>
    <scope>NUCLEOTIDE SEQUENCE</scope>
</reference>
<dbReference type="PANTHER" id="PTHR43765:SF2">
    <property type="entry name" value="2-DEHYDROPANTOATE 2-REDUCTASE"/>
    <property type="match status" value="1"/>
</dbReference>
<evidence type="ECO:0000313" key="7">
    <source>
        <dbReference type="Proteomes" id="UP000838763"/>
    </source>
</evidence>
<gene>
    <name evidence="6" type="ORF">PPNO1_LOCUS7423</name>
</gene>
<dbReference type="Gene3D" id="3.40.50.720">
    <property type="entry name" value="NAD(P)-binding Rossmann-like Domain"/>
    <property type="match status" value="1"/>
</dbReference>
<dbReference type="GO" id="GO:0008677">
    <property type="term" value="F:2-dehydropantoate 2-reductase activity"/>
    <property type="evidence" value="ECO:0007669"/>
    <property type="project" value="TreeGrafter"/>
</dbReference>
<keyword evidence="3" id="KW-1133">Transmembrane helix</keyword>
<evidence type="ECO:0000256" key="1">
    <source>
        <dbReference type="ARBA" id="ARBA00022857"/>
    </source>
</evidence>
<accession>A0A9P1H976</accession>
<proteinExistence type="predicted"/>
<dbReference type="GO" id="GO:0005739">
    <property type="term" value="C:mitochondrion"/>
    <property type="evidence" value="ECO:0007669"/>
    <property type="project" value="TreeGrafter"/>
</dbReference>
<dbReference type="EMBL" id="CALLCH030000017">
    <property type="protein sequence ID" value="CAI4217823.1"/>
    <property type="molecule type" value="Genomic_DNA"/>
</dbReference>
<dbReference type="Pfam" id="PF20684">
    <property type="entry name" value="Fung_rhodopsin"/>
    <property type="match status" value="1"/>
</dbReference>
<feature type="transmembrane region" description="Helical" evidence="3">
    <location>
        <begin position="121"/>
        <end position="143"/>
    </location>
</feature>
<feature type="transmembrane region" description="Helical" evidence="3">
    <location>
        <begin position="12"/>
        <end position="33"/>
    </location>
</feature>
<dbReference type="InterPro" id="IPR050838">
    <property type="entry name" value="Ketopantoate_reductase"/>
</dbReference>
<organism evidence="6 7">
    <name type="scientific">Parascedosporium putredinis</name>
    <dbReference type="NCBI Taxonomy" id="1442378"/>
    <lineage>
        <taxon>Eukaryota</taxon>
        <taxon>Fungi</taxon>
        <taxon>Dikarya</taxon>
        <taxon>Ascomycota</taxon>
        <taxon>Pezizomycotina</taxon>
        <taxon>Sordariomycetes</taxon>
        <taxon>Hypocreomycetidae</taxon>
        <taxon>Microascales</taxon>
        <taxon>Microascaceae</taxon>
        <taxon>Parascedosporium</taxon>
    </lineage>
</organism>
<keyword evidence="3" id="KW-0812">Transmembrane</keyword>
<dbReference type="InterPro" id="IPR036291">
    <property type="entry name" value="NAD(P)-bd_dom_sf"/>
</dbReference>
<dbReference type="PANTHER" id="PTHR43765">
    <property type="entry name" value="2-DEHYDROPANTOATE 2-REDUCTASE-RELATED"/>
    <property type="match status" value="1"/>
</dbReference>
<keyword evidence="3" id="KW-0472">Membrane</keyword>
<keyword evidence="1" id="KW-0521">NADP</keyword>
<dbReference type="InterPro" id="IPR049326">
    <property type="entry name" value="Rhodopsin_dom_fungi"/>
</dbReference>
<dbReference type="OrthoDB" id="5429740at2759"/>
<feature type="transmembrane region" description="Helical" evidence="3">
    <location>
        <begin position="45"/>
        <end position="63"/>
    </location>
</feature>
<evidence type="ECO:0000256" key="2">
    <source>
        <dbReference type="ARBA" id="ARBA00023002"/>
    </source>
</evidence>
<feature type="domain" description="Rhodopsin" evidence="5">
    <location>
        <begin position="29"/>
        <end position="244"/>
    </location>
</feature>
<dbReference type="Proteomes" id="UP000838763">
    <property type="component" value="Unassembled WGS sequence"/>
</dbReference>
<dbReference type="GO" id="GO:0050661">
    <property type="term" value="F:NADP binding"/>
    <property type="evidence" value="ECO:0007669"/>
    <property type="project" value="TreeGrafter"/>
</dbReference>
<protein>
    <submittedName>
        <fullName evidence="6">Uncharacterized protein</fullName>
    </submittedName>
</protein>
<evidence type="ECO:0000259" key="5">
    <source>
        <dbReference type="Pfam" id="PF20684"/>
    </source>
</evidence>
<dbReference type="Pfam" id="PF02558">
    <property type="entry name" value="ApbA"/>
    <property type="match status" value="1"/>
</dbReference>
<name>A0A9P1H976_9PEZI</name>
<dbReference type="AlphaFoldDB" id="A0A9P1H976"/>
<evidence type="ECO:0000256" key="3">
    <source>
        <dbReference type="SAM" id="Phobius"/>
    </source>
</evidence>
<feature type="transmembrane region" description="Helical" evidence="3">
    <location>
        <begin position="163"/>
        <end position="189"/>
    </location>
</feature>
<dbReference type="SUPFAM" id="SSF51735">
    <property type="entry name" value="NAD(P)-binding Rossmann-fold domains"/>
    <property type="match status" value="1"/>
</dbReference>
<dbReference type="InterPro" id="IPR013332">
    <property type="entry name" value="KPR_N"/>
</dbReference>
<sequence>MESDIRSEAGIFLVIAALTTGLGVLFVAARIASRTISLGRYGADDYLCIVLSLFYLAFMSVAISVGGERRISSLTHDQHSRVLFYTILSVVPGILSFTIPKFAVVILLFKTFQPGPIHRVLMLGVSSLYALAVFLLLVFNFAQCAPVQVQWLGAEGKCWNPRILVTYGLIVGVLSATFDFYLALYPTVVLARLTMNWKKKLALSSSLGFGYCAGAVAIYKCTTITELPGQKEFPFALNDVMLWTSPVLRRGRTPTTPPPRYADDEYPHVLTIGSYPTRKRPVADDDLSSLYGEGLYGEEKETAAPDEAAHPLTYPRRVYYSGSSYSVSAYSATTTTGEDWLGSVHACEARHVPPPLARGLATGVADNGSRHIHILGVGNLGKLVAHYLVASNERTRVTLLFHRASLLGEWEAASRAIECVVDGEAKRVSGMSLDVEVLPEDGRQEPAEERLEGGSIRNLIVACKTFATVEALQRVRPRLGPDSTILFIQNGMGTTEEVTSKIFPEPSGRPRYWAGISAAGVYNTGPFSIVHAGRGP</sequence>
<evidence type="ECO:0000259" key="4">
    <source>
        <dbReference type="Pfam" id="PF02558"/>
    </source>
</evidence>
<keyword evidence="7" id="KW-1185">Reference proteome</keyword>